<gene>
    <name evidence="3" type="ORF">Tco_0941023</name>
</gene>
<feature type="region of interest" description="Disordered" evidence="1">
    <location>
        <begin position="24"/>
        <end position="61"/>
    </location>
</feature>
<dbReference type="Proteomes" id="UP001151760">
    <property type="component" value="Unassembled WGS sequence"/>
</dbReference>
<dbReference type="InterPro" id="IPR043502">
    <property type="entry name" value="DNA/RNA_pol_sf"/>
</dbReference>
<sequence length="555" mass="63151">MFDEYFETSTVDRLVPLAPAAQAPVNPTGPLVSIPIDQEAPSGSHSPSSLDHQSSSVHQGVAAEHSFEVNPFAADDPEPFVNVFALDHNSEASSSGVITRTESNQTTQPHEHLRKWTASHHIDNIIGNPSRLISTRKQLATEALWCFYNSVLSKVEPKNFKSVVTEDCWFQAMQDEIHEFDRLDVWELVPPPDSKGYRQEEGLDFEESFAPVARLEAIRILIANAASKNMTVYQMDIKTAFLNGELKEEVYVSQPEGFINPARPHHVYRLKKALYRLKQAPQACYYTLSKYLLAQGFSKGAVDPTLFIQKTGKHTLHNPKGIFINQSKYANEILKKFDLHKSGPVDTPMVEQMKLDEDLSRIPIDQTQYRSMIGSLMYLTASRPDLVFAMSMYADHAGYQDTRRSTSDSAQFLGDKLVSWSSKKQTSTSILSTEAEYIAMSGCYTQILWMRSQLSDYGFAYNHIPLYCDNKSAITLCCNNVQHSRSKHIDIRHYFIREQVENGVVELYFVRTKYQLADIFTKAMPKERFEFILPRLGMKSMKPETLKRLQDDKDE</sequence>
<dbReference type="CDD" id="cd09272">
    <property type="entry name" value="RNase_HI_RT_Ty1"/>
    <property type="match status" value="1"/>
</dbReference>
<comment type="caution">
    <text evidence="3">The sequence shown here is derived from an EMBL/GenBank/DDBJ whole genome shotgun (WGS) entry which is preliminary data.</text>
</comment>
<evidence type="ECO:0000313" key="4">
    <source>
        <dbReference type="Proteomes" id="UP001151760"/>
    </source>
</evidence>
<dbReference type="SUPFAM" id="SSF56672">
    <property type="entry name" value="DNA/RNA polymerases"/>
    <property type="match status" value="1"/>
</dbReference>
<organism evidence="3 4">
    <name type="scientific">Tanacetum coccineum</name>
    <dbReference type="NCBI Taxonomy" id="301880"/>
    <lineage>
        <taxon>Eukaryota</taxon>
        <taxon>Viridiplantae</taxon>
        <taxon>Streptophyta</taxon>
        <taxon>Embryophyta</taxon>
        <taxon>Tracheophyta</taxon>
        <taxon>Spermatophyta</taxon>
        <taxon>Magnoliopsida</taxon>
        <taxon>eudicotyledons</taxon>
        <taxon>Gunneridae</taxon>
        <taxon>Pentapetalae</taxon>
        <taxon>asterids</taxon>
        <taxon>campanulids</taxon>
        <taxon>Asterales</taxon>
        <taxon>Asteraceae</taxon>
        <taxon>Asteroideae</taxon>
        <taxon>Anthemideae</taxon>
        <taxon>Anthemidinae</taxon>
        <taxon>Tanacetum</taxon>
    </lineage>
</organism>
<name>A0ABQ5DS91_9ASTR</name>
<dbReference type="PANTHER" id="PTHR11439">
    <property type="entry name" value="GAG-POL-RELATED RETROTRANSPOSON"/>
    <property type="match status" value="1"/>
</dbReference>
<feature type="domain" description="Reverse transcriptase Ty1/copia-type" evidence="2">
    <location>
        <begin position="195"/>
        <end position="315"/>
    </location>
</feature>
<feature type="compositionally biased region" description="Low complexity" evidence="1">
    <location>
        <begin position="42"/>
        <end position="58"/>
    </location>
</feature>
<dbReference type="InterPro" id="IPR013103">
    <property type="entry name" value="RVT_2"/>
</dbReference>
<dbReference type="EMBL" id="BQNB010015537">
    <property type="protein sequence ID" value="GJT41158.1"/>
    <property type="molecule type" value="Genomic_DNA"/>
</dbReference>
<evidence type="ECO:0000259" key="2">
    <source>
        <dbReference type="Pfam" id="PF07727"/>
    </source>
</evidence>
<reference evidence="3" key="2">
    <citation type="submission" date="2022-01" db="EMBL/GenBank/DDBJ databases">
        <authorList>
            <person name="Yamashiro T."/>
            <person name="Shiraishi A."/>
            <person name="Satake H."/>
            <person name="Nakayama K."/>
        </authorList>
    </citation>
    <scope>NUCLEOTIDE SEQUENCE</scope>
</reference>
<reference evidence="3" key="1">
    <citation type="journal article" date="2022" name="Int. J. Mol. Sci.">
        <title>Draft Genome of Tanacetum Coccineum: Genomic Comparison of Closely Related Tanacetum-Family Plants.</title>
        <authorList>
            <person name="Yamashiro T."/>
            <person name="Shiraishi A."/>
            <person name="Nakayama K."/>
            <person name="Satake H."/>
        </authorList>
    </citation>
    <scope>NUCLEOTIDE SEQUENCE</scope>
</reference>
<accession>A0ABQ5DS91</accession>
<evidence type="ECO:0000256" key="1">
    <source>
        <dbReference type="SAM" id="MobiDB-lite"/>
    </source>
</evidence>
<keyword evidence="4" id="KW-1185">Reference proteome</keyword>
<protein>
    <submittedName>
        <fullName evidence="3">Retrovirus-related pol polyprotein from transposon TNT 1-94</fullName>
    </submittedName>
</protein>
<dbReference type="Pfam" id="PF07727">
    <property type="entry name" value="RVT_2"/>
    <property type="match status" value="1"/>
</dbReference>
<evidence type="ECO:0000313" key="3">
    <source>
        <dbReference type="EMBL" id="GJT41158.1"/>
    </source>
</evidence>
<proteinExistence type="predicted"/>
<dbReference type="PANTHER" id="PTHR11439:SF483">
    <property type="entry name" value="PEPTIDE SYNTHASE GLIP-LIKE, PUTATIVE (AFU_ORTHOLOGUE AFUA_3G12920)-RELATED"/>
    <property type="match status" value="1"/>
</dbReference>